<dbReference type="PANTHER" id="PTHR31511">
    <property type="entry name" value="PROTEIN CBG23764"/>
    <property type="match status" value="1"/>
</dbReference>
<dbReference type="PANTHER" id="PTHR31511:SF12">
    <property type="entry name" value="RHO TERMINATION FACTOR N-TERMINAL DOMAIN-CONTAINING PROTEIN"/>
    <property type="match status" value="1"/>
</dbReference>
<gene>
    <name evidence="1" type="ORF">PLOB_00045804</name>
</gene>
<reference evidence="1 2" key="1">
    <citation type="submission" date="2022-05" db="EMBL/GenBank/DDBJ databases">
        <authorList>
            <consortium name="Genoscope - CEA"/>
            <person name="William W."/>
        </authorList>
    </citation>
    <scope>NUCLEOTIDE SEQUENCE [LARGE SCALE GENOMIC DNA]</scope>
</reference>
<proteinExistence type="predicted"/>
<keyword evidence="2" id="KW-1185">Reference proteome</keyword>
<accession>A0ABN8N080</accession>
<comment type="caution">
    <text evidence="1">The sequence shown here is derived from an EMBL/GenBank/DDBJ whole genome shotgun (WGS) entry which is preliminary data.</text>
</comment>
<evidence type="ECO:0000313" key="1">
    <source>
        <dbReference type="EMBL" id="CAH3040306.1"/>
    </source>
</evidence>
<dbReference type="EMBL" id="CALNXK010000008">
    <property type="protein sequence ID" value="CAH3040306.1"/>
    <property type="molecule type" value="Genomic_DNA"/>
</dbReference>
<evidence type="ECO:0000313" key="2">
    <source>
        <dbReference type="Proteomes" id="UP001159405"/>
    </source>
</evidence>
<organism evidence="1 2">
    <name type="scientific">Porites lobata</name>
    <dbReference type="NCBI Taxonomy" id="104759"/>
    <lineage>
        <taxon>Eukaryota</taxon>
        <taxon>Metazoa</taxon>
        <taxon>Cnidaria</taxon>
        <taxon>Anthozoa</taxon>
        <taxon>Hexacorallia</taxon>
        <taxon>Scleractinia</taxon>
        <taxon>Fungiina</taxon>
        <taxon>Poritidae</taxon>
        <taxon>Porites</taxon>
    </lineage>
</organism>
<protein>
    <submittedName>
        <fullName evidence="1">Uncharacterized protein</fullName>
    </submittedName>
</protein>
<name>A0ABN8N080_9CNID</name>
<sequence length="236" mass="27445">MAKRNEDGEMTHFHNYMKNEDRVIQNENEIREKVIEFMDEVNNRIENYIENGPEIIFEEVETAEVNDSLNDEHITQGQNKHVKKVWKAFGCEILGDYHDLYLKTDACSLADVFENLTSLCLKQYGLDPDLDLELLTDVDVHLFIEQGTRGGISMVSKRFAKANNAYVKDYDPNKPNNYISYLDANNYCWAMKPCVNHFERIILHGTKCYLTEKPILAIKEEAKRGLILEVDLEYPL</sequence>
<dbReference type="Proteomes" id="UP001159405">
    <property type="component" value="Unassembled WGS sequence"/>
</dbReference>